<evidence type="ECO:0000256" key="1">
    <source>
        <dbReference type="ARBA" id="ARBA00004196"/>
    </source>
</evidence>
<comment type="subcellular location">
    <subcellularLocation>
        <location evidence="1">Cell envelope</location>
    </subcellularLocation>
</comment>
<dbReference type="AlphaFoldDB" id="A0A5C6ANX7"/>
<sequence length="426" mass="46614" precursor="true">MKRFTPYLCTLCLAASLACWPAREAAAQPPAAASIAAAPVVTRQVTEDQIFVASVRPTQLVLIGSAASGRVSTCLYDEGDRVESMQPMVELLTETITSEIDAAEAEWKLRQSELEELNNGTRPLELEQFHARMLAAEARMAFTKLNRARSEQLFKQGGSSTYERDQALTADIEAQKQYAESKAAFDLADAGPRDEKIAQAKAAVDMQAAVVQKLKDQKRKHTVISRFAGYVVTKHTEVGAWVNTGDVVFEVAALDEVDVEAFVTEFQIPSIRLGMEVRLEIPALGKEFTGTVKQIIPMADPQTRTFPVRIRVKNEIIDGVPLIKAGMLAQAKLPIGMQQEARMIPKDALVFAGDRISVFVIDRKSPTDTQGTVRPVPVKLGVSQGSWIQVSGLAESDDLVVVEGNERLRPAQSVLIAETRQPDSNL</sequence>
<evidence type="ECO:0000313" key="7">
    <source>
        <dbReference type="EMBL" id="TWU01207.1"/>
    </source>
</evidence>
<name>A0A5C6ANX7_9BACT</name>
<dbReference type="InterPro" id="IPR059052">
    <property type="entry name" value="HH_YbhG-like"/>
</dbReference>
<dbReference type="Pfam" id="PF25881">
    <property type="entry name" value="HH_YBHG"/>
    <property type="match status" value="1"/>
</dbReference>
<dbReference type="Gene3D" id="2.40.420.20">
    <property type="match status" value="1"/>
</dbReference>
<dbReference type="PROSITE" id="PS51257">
    <property type="entry name" value="PROKAR_LIPOPROTEIN"/>
    <property type="match status" value="1"/>
</dbReference>
<dbReference type="SUPFAM" id="SSF111369">
    <property type="entry name" value="HlyD-like secretion proteins"/>
    <property type="match status" value="1"/>
</dbReference>
<dbReference type="InterPro" id="IPR050465">
    <property type="entry name" value="UPF0194_transport"/>
</dbReference>
<proteinExistence type="inferred from homology"/>
<dbReference type="NCBIfam" id="TIGR01730">
    <property type="entry name" value="RND_mfp"/>
    <property type="match status" value="1"/>
</dbReference>
<dbReference type="Gene3D" id="1.10.287.470">
    <property type="entry name" value="Helix hairpin bin"/>
    <property type="match status" value="1"/>
</dbReference>
<dbReference type="InterPro" id="IPR058792">
    <property type="entry name" value="Beta-barrel_RND_2"/>
</dbReference>
<feature type="signal peptide" evidence="4">
    <location>
        <begin position="1"/>
        <end position="27"/>
    </location>
</feature>
<feature type="chain" id="PRO_5023063588" evidence="4">
    <location>
        <begin position="28"/>
        <end position="426"/>
    </location>
</feature>
<evidence type="ECO:0000256" key="3">
    <source>
        <dbReference type="ARBA" id="ARBA00023054"/>
    </source>
</evidence>
<dbReference type="GO" id="GO:0022857">
    <property type="term" value="F:transmembrane transporter activity"/>
    <property type="evidence" value="ECO:0007669"/>
    <property type="project" value="InterPro"/>
</dbReference>
<dbReference type="GO" id="GO:0030313">
    <property type="term" value="C:cell envelope"/>
    <property type="evidence" value="ECO:0007669"/>
    <property type="project" value="UniProtKB-SubCell"/>
</dbReference>
<keyword evidence="4" id="KW-0732">Signal</keyword>
<evidence type="ECO:0000259" key="6">
    <source>
        <dbReference type="Pfam" id="PF25954"/>
    </source>
</evidence>
<dbReference type="PANTHER" id="PTHR32347:SF14">
    <property type="entry name" value="EFFLUX SYSTEM COMPONENT YKNX-RELATED"/>
    <property type="match status" value="1"/>
</dbReference>
<dbReference type="EMBL" id="SJPN01000005">
    <property type="protein sequence ID" value="TWU01207.1"/>
    <property type="molecule type" value="Genomic_DNA"/>
</dbReference>
<dbReference type="PANTHER" id="PTHR32347">
    <property type="entry name" value="EFFLUX SYSTEM COMPONENT YKNX-RELATED"/>
    <property type="match status" value="1"/>
</dbReference>
<comment type="caution">
    <text evidence="7">The sequence shown here is derived from an EMBL/GenBank/DDBJ whole genome shotgun (WGS) entry which is preliminary data.</text>
</comment>
<keyword evidence="3" id="KW-0175">Coiled coil</keyword>
<dbReference type="InterPro" id="IPR006143">
    <property type="entry name" value="RND_pump_MFP"/>
</dbReference>
<dbReference type="Gene3D" id="2.40.30.170">
    <property type="match status" value="1"/>
</dbReference>
<organism evidence="7 8">
    <name type="scientific">Stieleria varia</name>
    <dbReference type="NCBI Taxonomy" id="2528005"/>
    <lineage>
        <taxon>Bacteria</taxon>
        <taxon>Pseudomonadati</taxon>
        <taxon>Planctomycetota</taxon>
        <taxon>Planctomycetia</taxon>
        <taxon>Pirellulales</taxon>
        <taxon>Pirellulaceae</taxon>
        <taxon>Stieleria</taxon>
    </lineage>
</organism>
<feature type="domain" description="YbhG-like alpha-helical hairpin" evidence="5">
    <location>
        <begin position="103"/>
        <end position="208"/>
    </location>
</feature>
<feature type="domain" description="CusB-like beta-barrel" evidence="6">
    <location>
        <begin position="259"/>
        <end position="333"/>
    </location>
</feature>
<evidence type="ECO:0000259" key="5">
    <source>
        <dbReference type="Pfam" id="PF25881"/>
    </source>
</evidence>
<protein>
    <submittedName>
        <fullName evidence="7">Putative efflux pump membrane fusion protein</fullName>
    </submittedName>
</protein>
<dbReference type="GO" id="GO:0016020">
    <property type="term" value="C:membrane"/>
    <property type="evidence" value="ECO:0007669"/>
    <property type="project" value="InterPro"/>
</dbReference>
<comment type="similarity">
    <text evidence="2">Belongs to the membrane fusion protein (MFP) (TC 8.A.1) family.</text>
</comment>
<evidence type="ECO:0000313" key="8">
    <source>
        <dbReference type="Proteomes" id="UP000320176"/>
    </source>
</evidence>
<dbReference type="OrthoDB" id="5318766at2"/>
<dbReference type="RefSeq" id="WP_146521669.1">
    <property type="nucleotide sequence ID" value="NZ_CP151726.1"/>
</dbReference>
<dbReference type="Gene3D" id="2.40.50.100">
    <property type="match status" value="1"/>
</dbReference>
<evidence type="ECO:0000256" key="4">
    <source>
        <dbReference type="SAM" id="SignalP"/>
    </source>
</evidence>
<gene>
    <name evidence="7" type="ORF">Pla52n_45790</name>
</gene>
<dbReference type="Proteomes" id="UP000320176">
    <property type="component" value="Unassembled WGS sequence"/>
</dbReference>
<reference evidence="7 8" key="1">
    <citation type="submission" date="2019-02" db="EMBL/GenBank/DDBJ databases">
        <title>Deep-cultivation of Planctomycetes and their phenomic and genomic characterization uncovers novel biology.</title>
        <authorList>
            <person name="Wiegand S."/>
            <person name="Jogler M."/>
            <person name="Boedeker C."/>
            <person name="Pinto D."/>
            <person name="Vollmers J."/>
            <person name="Rivas-Marin E."/>
            <person name="Kohn T."/>
            <person name="Peeters S.H."/>
            <person name="Heuer A."/>
            <person name="Rast P."/>
            <person name="Oberbeckmann S."/>
            <person name="Bunk B."/>
            <person name="Jeske O."/>
            <person name="Meyerdierks A."/>
            <person name="Storesund J.E."/>
            <person name="Kallscheuer N."/>
            <person name="Luecker S."/>
            <person name="Lage O.M."/>
            <person name="Pohl T."/>
            <person name="Merkel B.J."/>
            <person name="Hornburger P."/>
            <person name="Mueller R.-W."/>
            <person name="Bruemmer F."/>
            <person name="Labrenz M."/>
            <person name="Spormann A.M."/>
            <person name="Op Den Camp H."/>
            <person name="Overmann J."/>
            <person name="Amann R."/>
            <person name="Jetten M.S.M."/>
            <person name="Mascher T."/>
            <person name="Medema M.H."/>
            <person name="Devos D.P."/>
            <person name="Kaster A.-K."/>
            <person name="Ovreas L."/>
            <person name="Rohde M."/>
            <person name="Galperin M.Y."/>
            <person name="Jogler C."/>
        </authorList>
    </citation>
    <scope>NUCLEOTIDE SEQUENCE [LARGE SCALE GENOMIC DNA]</scope>
    <source>
        <strain evidence="7 8">Pla52n</strain>
    </source>
</reference>
<dbReference type="Pfam" id="PF25954">
    <property type="entry name" value="Beta-barrel_RND_2"/>
    <property type="match status" value="1"/>
</dbReference>
<accession>A0A5C6ANX7</accession>
<evidence type="ECO:0000256" key="2">
    <source>
        <dbReference type="ARBA" id="ARBA00009477"/>
    </source>
</evidence>
<keyword evidence="8" id="KW-1185">Reference proteome</keyword>